<dbReference type="PANTHER" id="PTHR35779">
    <property type="entry name" value="PH-RESPONSE REGULATOR PROTEIN PALH/RIM21"/>
    <property type="match status" value="1"/>
</dbReference>
<feature type="transmembrane region" description="Helical" evidence="5">
    <location>
        <begin position="330"/>
        <end position="351"/>
    </location>
</feature>
<keyword evidence="3 5" id="KW-1133">Transmembrane helix</keyword>
<dbReference type="EMBL" id="CP015059">
    <property type="protein sequence ID" value="QGN17466.1"/>
    <property type="molecule type" value="Genomic_DNA"/>
</dbReference>
<dbReference type="Proteomes" id="UP000422736">
    <property type="component" value="Chromosome 6"/>
</dbReference>
<keyword evidence="4 5" id="KW-0472">Membrane</keyword>
<reference evidence="6 7" key="1">
    <citation type="submission" date="2016-03" db="EMBL/GenBank/DDBJ databases">
        <title>How can Kluyveromyces marxianus grow so fast - potential evolutionary course in Saccharomyces Complex revealed by comparative genomics.</title>
        <authorList>
            <person name="Mo W."/>
            <person name="Lu W."/>
            <person name="Yang X."/>
            <person name="Qi J."/>
            <person name="Lv H."/>
        </authorList>
    </citation>
    <scope>NUCLEOTIDE SEQUENCE [LARGE SCALE GENOMIC DNA]</scope>
    <source>
        <strain evidence="6 7">FIM1</strain>
    </source>
</reference>
<name>A0ABX6F091_KLUMA</name>
<keyword evidence="7" id="KW-1185">Reference proteome</keyword>
<protein>
    <submittedName>
        <fullName evidence="6">Protein DFG16</fullName>
    </submittedName>
</protein>
<feature type="transmembrane region" description="Helical" evidence="5">
    <location>
        <begin position="251"/>
        <end position="269"/>
    </location>
</feature>
<evidence type="ECO:0000256" key="2">
    <source>
        <dbReference type="ARBA" id="ARBA00022692"/>
    </source>
</evidence>
<feature type="transmembrane region" description="Helical" evidence="5">
    <location>
        <begin position="173"/>
        <end position="191"/>
    </location>
</feature>
<dbReference type="InterPro" id="IPR014844">
    <property type="entry name" value="PalH"/>
</dbReference>
<feature type="transmembrane region" description="Helical" evidence="5">
    <location>
        <begin position="301"/>
        <end position="324"/>
    </location>
</feature>
<evidence type="ECO:0000313" key="7">
    <source>
        <dbReference type="Proteomes" id="UP000422736"/>
    </source>
</evidence>
<sequence>MDDTSWLKPLVSRFSCEGYLLNSGTFSQVVGTRHSHTVWNQTMSYPAWYVNCTNANETVKFIKALADSSQKYNLKPQKNDFMNGNLVIAFVISGVCIGGWMLFLLLFLLPSTNHNRQHRMVHLNVLYFSIVQSVTWKMTNDQVFAVQYKHNYQNSNAFYYVIFKSRWFRVLRFFQLLFCDINWVIVIYYLCQGSKVRSWRLKGWPVCLSNSTNVIVTLSVSLSVFHVMFFGINLFYAHLKYLLWVQVPFRITQIALFTIFLLAIIRYAFYSLHSVSSSMDSHVTSRSRKFMMFLQNYKETIPLLIYNITVYLLLYAAAIVQMVQNESRNHWIHSLIAFLRILVFVNAWGLIGKLEKREREISKKSLLGRRIDNRDRFFVDPKIDYVGDKSSSNKKNKKRRFFKPRVSLFHSKKSSSNRGDTESSTEYYGMQDMDDVGRAVESQSLDAIDSENDSLDTMLTRNVIYEHSSNWNGDTDLRM</sequence>
<evidence type="ECO:0000313" key="6">
    <source>
        <dbReference type="EMBL" id="QGN17466.1"/>
    </source>
</evidence>
<comment type="subcellular location">
    <subcellularLocation>
        <location evidence="1">Membrane</location>
        <topology evidence="1">Multi-pass membrane protein</topology>
    </subcellularLocation>
</comment>
<dbReference type="PANTHER" id="PTHR35779:SF2">
    <property type="entry name" value="PROTEIN DFG16"/>
    <property type="match status" value="1"/>
</dbReference>
<keyword evidence="2 5" id="KW-0812">Transmembrane</keyword>
<evidence type="ECO:0000256" key="4">
    <source>
        <dbReference type="ARBA" id="ARBA00023136"/>
    </source>
</evidence>
<gene>
    <name evidence="6" type="primary">DFG16</name>
    <name evidence="6" type="ORF">FIM1_4201</name>
</gene>
<proteinExistence type="predicted"/>
<evidence type="ECO:0000256" key="5">
    <source>
        <dbReference type="SAM" id="Phobius"/>
    </source>
</evidence>
<evidence type="ECO:0000256" key="3">
    <source>
        <dbReference type="ARBA" id="ARBA00022989"/>
    </source>
</evidence>
<accession>A0ABX6F091</accession>
<dbReference type="Pfam" id="PF08733">
    <property type="entry name" value="PalH"/>
    <property type="match status" value="1"/>
</dbReference>
<evidence type="ECO:0000256" key="1">
    <source>
        <dbReference type="ARBA" id="ARBA00004141"/>
    </source>
</evidence>
<feature type="transmembrane region" description="Helical" evidence="5">
    <location>
        <begin position="86"/>
        <end position="109"/>
    </location>
</feature>
<organism evidence="6 7">
    <name type="scientific">Kluyveromyces marxianus</name>
    <name type="common">Yeast</name>
    <name type="synonym">Candida kefyr</name>
    <dbReference type="NCBI Taxonomy" id="4911"/>
    <lineage>
        <taxon>Eukaryota</taxon>
        <taxon>Fungi</taxon>
        <taxon>Dikarya</taxon>
        <taxon>Ascomycota</taxon>
        <taxon>Saccharomycotina</taxon>
        <taxon>Saccharomycetes</taxon>
        <taxon>Saccharomycetales</taxon>
        <taxon>Saccharomycetaceae</taxon>
        <taxon>Kluyveromyces</taxon>
    </lineage>
</organism>
<feature type="transmembrane region" description="Helical" evidence="5">
    <location>
        <begin position="212"/>
        <end position="239"/>
    </location>
</feature>
<reference evidence="6 7" key="2">
    <citation type="submission" date="2019-11" db="EMBL/GenBank/DDBJ databases">
        <authorList>
            <person name="Lu H."/>
        </authorList>
    </citation>
    <scope>NUCLEOTIDE SEQUENCE [LARGE SCALE GENOMIC DNA]</scope>
    <source>
        <strain evidence="6 7">FIM1</strain>
    </source>
</reference>